<evidence type="ECO:0008006" key="4">
    <source>
        <dbReference type="Google" id="ProtNLM"/>
    </source>
</evidence>
<feature type="transmembrane region" description="Helical" evidence="1">
    <location>
        <begin position="194"/>
        <end position="213"/>
    </location>
</feature>
<sequence>MKNKAYYFLFVLYLLMFGFILYINGVFTGQITSRSNLVINISFLLLIGILMVISAISFGRLNKATDALLDAADDMEKNYSADQQNLWNRYKDKKDVFHHTVLDDQFSKYQRRIAAHTTPKGSVTSICPIEDYLNEDLLDRIGSAHYNGVVSATMSGLGILGTFLGLTLGMIHFSGNDIFTISDNIGPLLEGMKVAFHTSVYGIFFSLVFNFVYRSIMADAYEKLTDFLETFHECAEPPISTIDENTSAMLIYQANMSNSLKTMMELMKGQAAEQTKGLSTIVQQFVNQMNDIMGTDMEKLGKNLTAACEAQSTYARNFQRLEESTKLLLEASRAMNDTMNLALNRQDEVAEKLSETCDGLSNELYTFHRMRDLYEK</sequence>
<keyword evidence="3" id="KW-1185">Reference proteome</keyword>
<reference evidence="2 3" key="1">
    <citation type="submission" date="2021-10" db="EMBL/GenBank/DDBJ databases">
        <title>Anaerobic single-cell dispensing facilitates the cultivation of human gut bacteria.</title>
        <authorList>
            <person name="Afrizal A."/>
        </authorList>
    </citation>
    <scope>NUCLEOTIDE SEQUENCE [LARGE SCALE GENOMIC DNA]</scope>
    <source>
        <strain evidence="2 3">CLA-AA-H276</strain>
    </source>
</reference>
<name>A0AAE3A4W3_9FIRM</name>
<proteinExistence type="predicted"/>
<evidence type="ECO:0000313" key="2">
    <source>
        <dbReference type="EMBL" id="MCC2126062.1"/>
    </source>
</evidence>
<protein>
    <recommendedName>
        <fullName evidence="4">MotA/TolQ/ExbB proton channel domain-containing protein</fullName>
    </recommendedName>
</protein>
<organism evidence="2 3">
    <name type="scientific">Hominiventricola filiformis</name>
    <dbReference type="NCBI Taxonomy" id="2885352"/>
    <lineage>
        <taxon>Bacteria</taxon>
        <taxon>Bacillati</taxon>
        <taxon>Bacillota</taxon>
        <taxon>Clostridia</taxon>
        <taxon>Lachnospirales</taxon>
        <taxon>Lachnospiraceae</taxon>
        <taxon>Hominiventricola</taxon>
    </lineage>
</organism>
<accession>A0AAE3A4W3</accession>
<keyword evidence="1" id="KW-1133">Transmembrane helix</keyword>
<gene>
    <name evidence="2" type="ORF">LKD36_07710</name>
</gene>
<dbReference type="AlphaFoldDB" id="A0AAE3A4W3"/>
<feature type="transmembrane region" description="Helical" evidence="1">
    <location>
        <begin position="37"/>
        <end position="58"/>
    </location>
</feature>
<evidence type="ECO:0000256" key="1">
    <source>
        <dbReference type="SAM" id="Phobius"/>
    </source>
</evidence>
<evidence type="ECO:0000313" key="3">
    <source>
        <dbReference type="Proteomes" id="UP001198220"/>
    </source>
</evidence>
<keyword evidence="1" id="KW-0472">Membrane</keyword>
<feature type="transmembrane region" description="Helical" evidence="1">
    <location>
        <begin position="149"/>
        <end position="174"/>
    </location>
</feature>
<dbReference type="Proteomes" id="UP001198220">
    <property type="component" value="Unassembled WGS sequence"/>
</dbReference>
<keyword evidence="1" id="KW-0812">Transmembrane</keyword>
<dbReference type="EMBL" id="JAJEPS010000006">
    <property type="protein sequence ID" value="MCC2126062.1"/>
    <property type="molecule type" value="Genomic_DNA"/>
</dbReference>
<dbReference type="RefSeq" id="WP_118770042.1">
    <property type="nucleotide sequence ID" value="NZ_JAJEPS010000006.1"/>
</dbReference>
<comment type="caution">
    <text evidence="2">The sequence shown here is derived from an EMBL/GenBank/DDBJ whole genome shotgun (WGS) entry which is preliminary data.</text>
</comment>
<feature type="transmembrane region" description="Helical" evidence="1">
    <location>
        <begin position="7"/>
        <end position="25"/>
    </location>
</feature>